<proteinExistence type="inferred from homology"/>
<dbReference type="Gene3D" id="2.160.20.10">
    <property type="entry name" value="Single-stranded right-handed beta-helix, Pectin lyase-like"/>
    <property type="match status" value="1"/>
</dbReference>
<keyword evidence="9" id="KW-1185">Reference proteome</keyword>
<dbReference type="EMBL" id="JARIHO010000002">
    <property type="protein sequence ID" value="KAJ7366394.1"/>
    <property type="molecule type" value="Genomic_DNA"/>
</dbReference>
<reference evidence="8" key="1">
    <citation type="submission" date="2023-03" db="EMBL/GenBank/DDBJ databases">
        <title>Massive genome expansion in bonnet fungi (Mycena s.s.) driven by repeated elements and novel gene families across ecological guilds.</title>
        <authorList>
            <consortium name="Lawrence Berkeley National Laboratory"/>
            <person name="Harder C.B."/>
            <person name="Miyauchi S."/>
            <person name="Viragh M."/>
            <person name="Kuo A."/>
            <person name="Thoen E."/>
            <person name="Andreopoulos B."/>
            <person name="Lu D."/>
            <person name="Skrede I."/>
            <person name="Drula E."/>
            <person name="Henrissat B."/>
            <person name="Morin E."/>
            <person name="Kohler A."/>
            <person name="Barry K."/>
            <person name="LaButti K."/>
            <person name="Morin E."/>
            <person name="Salamov A."/>
            <person name="Lipzen A."/>
            <person name="Mereny Z."/>
            <person name="Hegedus B."/>
            <person name="Baldrian P."/>
            <person name="Stursova M."/>
            <person name="Weitz H."/>
            <person name="Taylor A."/>
            <person name="Grigoriev I.V."/>
            <person name="Nagy L.G."/>
            <person name="Martin F."/>
            <person name="Kauserud H."/>
        </authorList>
    </citation>
    <scope>NUCLEOTIDE SEQUENCE</scope>
    <source>
        <strain evidence="8">CBHHK002</strain>
    </source>
</reference>
<keyword evidence="6" id="KW-0732">Signal</keyword>
<dbReference type="Proteomes" id="UP001218218">
    <property type="component" value="Unassembled WGS sequence"/>
</dbReference>
<evidence type="ECO:0000256" key="3">
    <source>
        <dbReference type="ARBA" id="ARBA00013229"/>
    </source>
</evidence>
<dbReference type="EC" id="3.1.1.11" evidence="3"/>
<dbReference type="SUPFAM" id="SSF51126">
    <property type="entry name" value="Pectin lyase-like"/>
    <property type="match status" value="1"/>
</dbReference>
<feature type="chain" id="PRO_5042111182" description="pectinesterase" evidence="6">
    <location>
        <begin position="23"/>
        <end position="399"/>
    </location>
</feature>
<dbReference type="GO" id="GO:0045490">
    <property type="term" value="P:pectin catabolic process"/>
    <property type="evidence" value="ECO:0007669"/>
    <property type="project" value="TreeGrafter"/>
</dbReference>
<feature type="domain" description="Pectinesterase catalytic" evidence="7">
    <location>
        <begin position="174"/>
        <end position="366"/>
    </location>
</feature>
<keyword evidence="5" id="KW-0063">Aspartyl esterase</keyword>
<feature type="signal peptide" evidence="6">
    <location>
        <begin position="1"/>
        <end position="22"/>
    </location>
</feature>
<sequence length="399" mass="42590">MPQHHSYFGLLLLAALWHPALALSPKFVPCQIQKPASTSPLSGCPAGTIFVSQNASDPHMQFTSIQAAIQSLPPTGAATILIAQGVYHETVNVTRSAPLTLLGQLPSTAVARAAPFANASSPNMNLVQVFQTNFVMPGEDDATSAVLTVAPNGAGGLIGAGPTGAPLQPVFGNTDFKAYNIDFQNRAATFAISQALATDISYANASFYGCSFASFQDTWYTGRNGSTYVVDSVIFGQTDCAFSFGPILHWFQNVILANRACGGGLVAWKGTNQTDAPGNRYGAYISNSQIIRSPDANSSTSTTGLCFLGRPWNELATTVYLSTFMDASVRPAGWTTFSTPTFQNTTFYAEFNSTGPGGNTSQRVPIEQKLTAAQVQSLDLTIDGVFLEHPRWIDFEYLF</sequence>
<comment type="pathway">
    <text evidence="1">Glycan metabolism; pectin degradation; 2-dehydro-3-deoxy-D-gluconate from pectin: step 1/5.</text>
</comment>
<protein>
    <recommendedName>
        <fullName evidence="3">pectinesterase</fullName>
        <ecNumber evidence="3">3.1.1.11</ecNumber>
    </recommendedName>
</protein>
<dbReference type="GO" id="GO:0042545">
    <property type="term" value="P:cell wall modification"/>
    <property type="evidence" value="ECO:0007669"/>
    <property type="project" value="InterPro"/>
</dbReference>
<evidence type="ECO:0000313" key="9">
    <source>
        <dbReference type="Proteomes" id="UP001218218"/>
    </source>
</evidence>
<dbReference type="AlphaFoldDB" id="A0AAD7F320"/>
<dbReference type="Pfam" id="PF01095">
    <property type="entry name" value="Pectinesterase"/>
    <property type="match status" value="1"/>
</dbReference>
<keyword evidence="4" id="KW-0378">Hydrolase</keyword>
<evidence type="ECO:0000256" key="4">
    <source>
        <dbReference type="ARBA" id="ARBA00022801"/>
    </source>
</evidence>
<dbReference type="GO" id="GO:0030599">
    <property type="term" value="F:pectinesterase activity"/>
    <property type="evidence" value="ECO:0007669"/>
    <property type="project" value="UniProtKB-EC"/>
</dbReference>
<dbReference type="PANTHER" id="PTHR31321">
    <property type="entry name" value="ACYL-COA THIOESTER HYDROLASE YBHC-RELATED"/>
    <property type="match status" value="1"/>
</dbReference>
<name>A0AAD7F320_9AGAR</name>
<keyword evidence="8" id="KW-0456">Lyase</keyword>
<evidence type="ECO:0000256" key="5">
    <source>
        <dbReference type="ARBA" id="ARBA00023085"/>
    </source>
</evidence>
<organism evidence="8 9">
    <name type="scientific">Mycena albidolilacea</name>
    <dbReference type="NCBI Taxonomy" id="1033008"/>
    <lineage>
        <taxon>Eukaryota</taxon>
        <taxon>Fungi</taxon>
        <taxon>Dikarya</taxon>
        <taxon>Basidiomycota</taxon>
        <taxon>Agaricomycotina</taxon>
        <taxon>Agaricomycetes</taxon>
        <taxon>Agaricomycetidae</taxon>
        <taxon>Agaricales</taxon>
        <taxon>Marasmiineae</taxon>
        <taxon>Mycenaceae</taxon>
        <taxon>Mycena</taxon>
    </lineage>
</organism>
<dbReference type="GO" id="GO:0016829">
    <property type="term" value="F:lyase activity"/>
    <property type="evidence" value="ECO:0007669"/>
    <property type="project" value="UniProtKB-KW"/>
</dbReference>
<accession>A0AAD7F320</accession>
<evidence type="ECO:0000256" key="6">
    <source>
        <dbReference type="SAM" id="SignalP"/>
    </source>
</evidence>
<comment type="caution">
    <text evidence="8">The sequence shown here is derived from an EMBL/GenBank/DDBJ whole genome shotgun (WGS) entry which is preliminary data.</text>
</comment>
<evidence type="ECO:0000256" key="1">
    <source>
        <dbReference type="ARBA" id="ARBA00005184"/>
    </source>
</evidence>
<gene>
    <name evidence="8" type="ORF">DFH08DRAFT_920149</name>
</gene>
<evidence type="ECO:0000256" key="2">
    <source>
        <dbReference type="ARBA" id="ARBA00008891"/>
    </source>
</evidence>
<dbReference type="InterPro" id="IPR012334">
    <property type="entry name" value="Pectin_lyas_fold"/>
</dbReference>
<evidence type="ECO:0000313" key="8">
    <source>
        <dbReference type="EMBL" id="KAJ7366394.1"/>
    </source>
</evidence>
<evidence type="ECO:0000259" key="7">
    <source>
        <dbReference type="Pfam" id="PF01095"/>
    </source>
</evidence>
<dbReference type="InterPro" id="IPR000070">
    <property type="entry name" value="Pectinesterase_cat"/>
</dbReference>
<dbReference type="PANTHER" id="PTHR31321:SF137">
    <property type="entry name" value="PECTIN METHYL ESTERASE (EUROFUNG)"/>
    <property type="match status" value="1"/>
</dbReference>
<comment type="similarity">
    <text evidence="2">Belongs to the pectinesterase family.</text>
</comment>
<dbReference type="InterPro" id="IPR011050">
    <property type="entry name" value="Pectin_lyase_fold/virulence"/>
</dbReference>